<dbReference type="GO" id="GO:0022857">
    <property type="term" value="F:transmembrane transporter activity"/>
    <property type="evidence" value="ECO:0007669"/>
    <property type="project" value="InterPro"/>
</dbReference>
<dbReference type="Pfam" id="PF04632">
    <property type="entry name" value="FUSC"/>
    <property type="match status" value="1"/>
</dbReference>
<keyword evidence="3" id="KW-1003">Cell membrane</keyword>
<evidence type="ECO:0000256" key="6">
    <source>
        <dbReference type="ARBA" id="ARBA00023136"/>
    </source>
</evidence>
<dbReference type="eggNOG" id="COG1289">
    <property type="taxonomic scope" value="Bacteria"/>
</dbReference>
<keyword evidence="6 8" id="KW-0472">Membrane</keyword>
<evidence type="ECO:0000256" key="8">
    <source>
        <dbReference type="SAM" id="Phobius"/>
    </source>
</evidence>
<proteinExistence type="predicted"/>
<dbReference type="PANTHER" id="PTHR30509:SF9">
    <property type="entry name" value="MULTIDRUG RESISTANCE PROTEIN MDTO"/>
    <property type="match status" value="1"/>
</dbReference>
<dbReference type="GO" id="GO:0005886">
    <property type="term" value="C:plasma membrane"/>
    <property type="evidence" value="ECO:0007669"/>
    <property type="project" value="UniProtKB-SubCell"/>
</dbReference>
<dbReference type="Proteomes" id="UP000001695">
    <property type="component" value="Chromosome"/>
</dbReference>
<dbReference type="RefSeq" id="WP_012383150.1">
    <property type="nucleotide sequence ID" value="NC_010581.1"/>
</dbReference>
<feature type="transmembrane region" description="Helical" evidence="8">
    <location>
        <begin position="144"/>
        <end position="161"/>
    </location>
</feature>
<keyword evidence="5 8" id="KW-1133">Transmembrane helix</keyword>
<keyword evidence="4 8" id="KW-0812">Transmembrane</keyword>
<keyword evidence="10" id="KW-1185">Reference proteome</keyword>
<evidence type="ECO:0000256" key="4">
    <source>
        <dbReference type="ARBA" id="ARBA00022692"/>
    </source>
</evidence>
<feature type="transmembrane region" description="Helical" evidence="8">
    <location>
        <begin position="107"/>
        <end position="124"/>
    </location>
</feature>
<dbReference type="AlphaFoldDB" id="B2IBS0"/>
<dbReference type="PANTHER" id="PTHR30509">
    <property type="entry name" value="P-HYDROXYBENZOIC ACID EFFLUX PUMP SUBUNIT-RELATED"/>
    <property type="match status" value="1"/>
</dbReference>
<feature type="transmembrane region" description="Helical" evidence="8">
    <location>
        <begin position="356"/>
        <end position="378"/>
    </location>
</feature>
<organism evidence="9 10">
    <name type="scientific">Beijerinckia indica subsp. indica (strain ATCC 9039 / DSM 1715 / NCIMB 8712)</name>
    <dbReference type="NCBI Taxonomy" id="395963"/>
    <lineage>
        <taxon>Bacteria</taxon>
        <taxon>Pseudomonadati</taxon>
        <taxon>Pseudomonadota</taxon>
        <taxon>Alphaproteobacteria</taxon>
        <taxon>Hyphomicrobiales</taxon>
        <taxon>Beijerinckiaceae</taxon>
        <taxon>Beijerinckia</taxon>
    </lineage>
</organism>
<dbReference type="STRING" id="395963.Bind_0134"/>
<feature type="transmembrane region" description="Helical" evidence="8">
    <location>
        <begin position="56"/>
        <end position="74"/>
    </location>
</feature>
<protein>
    <submittedName>
        <fullName evidence="9">Fusaric acid resistance protein conserved region</fullName>
    </submittedName>
</protein>
<feature type="transmembrane region" description="Helical" evidence="8">
    <location>
        <begin position="486"/>
        <end position="508"/>
    </location>
</feature>
<name>B2IBS0_BEII9</name>
<keyword evidence="2" id="KW-0813">Transport</keyword>
<reference evidence="9 10" key="2">
    <citation type="journal article" date="2010" name="J. Bacteriol.">
        <title>Complete genome sequence of Beijerinckia indica subsp. indica.</title>
        <authorList>
            <person name="Tamas I."/>
            <person name="Dedysh S.N."/>
            <person name="Liesack W."/>
            <person name="Stott M.B."/>
            <person name="Alam M."/>
            <person name="Murrell J.C."/>
            <person name="Dunfield P.F."/>
        </authorList>
    </citation>
    <scope>NUCLEOTIDE SEQUENCE [LARGE SCALE GENOMIC DNA]</scope>
    <source>
        <strain evidence="10">ATCC 9039 / DSM 1715 / NCIMB 8712</strain>
    </source>
</reference>
<dbReference type="InterPro" id="IPR006726">
    <property type="entry name" value="PHBA_efflux_AaeB/fusaric-R"/>
</dbReference>
<feature type="transmembrane region" description="Helical" evidence="8">
    <location>
        <begin position="461"/>
        <end position="480"/>
    </location>
</feature>
<sequence>MTLPNSRDWIFSVKTFAAALLALYIALMFDLPRPYWAMATVYITSQMLAGATRAKAAYRIAGTFCGAAVTILLIPNLVNAPLLLCLAIALWVSFCLYCSLLDRTPRSYLFILSGYTAALIGFPAVEEPGTIFDIAVSRAEEISIGIICASLMSVVILPRTVGEVVADRIEEWCAEADQLVLKICGTEGLEQLHTTFLRLAGGVLALEVFLKQIAYEASIKRHSVEALAILRQHMLVLLPIASGISDRIRILKHLSAFPTEADHLIADLRKWLQGDDTSAVSPMILRATAEAAKPAPTKDWNTLLSLSLIAQIEHFIDLQEDIRRLKKHVINGTRLPELKCPYIRSTLNIRHRDHTLAFRSALSAFVSILVTCGFWILTGWSNDGSGAPMMAAVACCFFATMDDPAPAILKFANSTIIGALWTAIYLFALLPRVTNFEMLALMLAPALLLCGALMHHPKTALSAMGAAVIGLTLLALHSAYGADFAVFVNSAFAVTSGMWIAAIVTRLIRSVDETWTARRLVNLNRSMLVEVADGHRRRGGFEIAALMLDRLGLISTRLKTARIAEELQPEVFLAEIRAAINIAEIKQARRRQPEAIRRAIDRILNAAIGHFGGQVHMKTRTLLEEIDAGLTIIPVDEEQDLCARLVGLRVALFPDALPYAPPSERIQDKNNPLLLEPVQRP</sequence>
<feature type="transmembrane region" description="Helical" evidence="8">
    <location>
        <begin position="9"/>
        <end position="29"/>
    </location>
</feature>
<evidence type="ECO:0000256" key="5">
    <source>
        <dbReference type="ARBA" id="ARBA00022989"/>
    </source>
</evidence>
<feature type="transmembrane region" description="Helical" evidence="8">
    <location>
        <begin position="436"/>
        <end position="454"/>
    </location>
</feature>
<evidence type="ECO:0000313" key="9">
    <source>
        <dbReference type="EMBL" id="ACB93792.1"/>
    </source>
</evidence>
<dbReference type="KEGG" id="bid:Bind_0134"/>
<dbReference type="OrthoDB" id="9807111at2"/>
<evidence type="ECO:0000256" key="1">
    <source>
        <dbReference type="ARBA" id="ARBA00004651"/>
    </source>
</evidence>
<evidence type="ECO:0000313" key="10">
    <source>
        <dbReference type="Proteomes" id="UP000001695"/>
    </source>
</evidence>
<dbReference type="HOGENOM" id="CLU_013927_2_0_5"/>
<feature type="transmembrane region" description="Helical" evidence="8">
    <location>
        <begin position="80"/>
        <end position="100"/>
    </location>
</feature>
<feature type="transmembrane region" description="Helical" evidence="8">
    <location>
        <begin position="408"/>
        <end position="430"/>
    </location>
</feature>
<accession>B2IBS0</accession>
<gene>
    <name evidence="9" type="ordered locus">Bind_0134</name>
</gene>
<comment type="subcellular location">
    <subcellularLocation>
        <location evidence="1">Cell membrane</location>
        <topology evidence="1">Multi-pass membrane protein</topology>
    </subcellularLocation>
</comment>
<evidence type="ECO:0000256" key="7">
    <source>
        <dbReference type="SAM" id="MobiDB-lite"/>
    </source>
</evidence>
<evidence type="ECO:0000256" key="3">
    <source>
        <dbReference type="ARBA" id="ARBA00022475"/>
    </source>
</evidence>
<dbReference type="EMBL" id="CP001016">
    <property type="protein sequence ID" value="ACB93792.1"/>
    <property type="molecule type" value="Genomic_DNA"/>
</dbReference>
<evidence type="ECO:0000256" key="2">
    <source>
        <dbReference type="ARBA" id="ARBA00022448"/>
    </source>
</evidence>
<reference evidence="10" key="1">
    <citation type="submission" date="2008-03" db="EMBL/GenBank/DDBJ databases">
        <title>Complete sequence of chromosome of Beijerinckia indica subsp. indica ATCC 9039.</title>
        <authorList>
            <consortium name="US DOE Joint Genome Institute"/>
            <person name="Copeland A."/>
            <person name="Lucas S."/>
            <person name="Lapidus A."/>
            <person name="Glavina del Rio T."/>
            <person name="Dalin E."/>
            <person name="Tice H."/>
            <person name="Bruce D."/>
            <person name="Goodwin L."/>
            <person name="Pitluck S."/>
            <person name="LaButti K."/>
            <person name="Schmutz J."/>
            <person name="Larimer F."/>
            <person name="Land M."/>
            <person name="Hauser L."/>
            <person name="Kyrpides N."/>
            <person name="Mikhailova N."/>
            <person name="Dunfield P.F."/>
            <person name="Dedysh S.N."/>
            <person name="Liesack W."/>
            <person name="Saw J.H."/>
            <person name="Alam M."/>
            <person name="Chen Y."/>
            <person name="Murrell J.C."/>
            <person name="Richardson P."/>
        </authorList>
    </citation>
    <scope>NUCLEOTIDE SEQUENCE [LARGE SCALE GENOMIC DNA]</scope>
    <source>
        <strain evidence="10">ATCC 9039 / DSM 1715 / NCIMB 8712</strain>
    </source>
</reference>
<feature type="region of interest" description="Disordered" evidence="7">
    <location>
        <begin position="661"/>
        <end position="681"/>
    </location>
</feature>